<reference evidence="1" key="1">
    <citation type="submission" date="2020-11" db="EMBL/GenBank/DDBJ databases">
        <title>Genome seq and assembly of Planobacterium sp.</title>
        <authorList>
            <person name="Chhetri G."/>
        </authorList>
    </citation>
    <scope>NUCLEOTIDE SEQUENCE</scope>
    <source>
        <strain evidence="1">GCR5</strain>
    </source>
</reference>
<protein>
    <recommendedName>
        <fullName evidence="3">Lipoprotein</fullName>
    </recommendedName>
</protein>
<evidence type="ECO:0000313" key="1">
    <source>
        <dbReference type="EMBL" id="MBF5026509.1"/>
    </source>
</evidence>
<evidence type="ECO:0000313" key="2">
    <source>
        <dbReference type="Proteomes" id="UP000694480"/>
    </source>
</evidence>
<evidence type="ECO:0008006" key="3">
    <source>
        <dbReference type="Google" id="ProtNLM"/>
    </source>
</evidence>
<dbReference type="RefSeq" id="WP_194738446.1">
    <property type="nucleotide sequence ID" value="NZ_JADKYY010000002.1"/>
</dbReference>
<comment type="caution">
    <text evidence="1">The sequence shown here is derived from an EMBL/GenBank/DDBJ whole genome shotgun (WGS) entry which is preliminary data.</text>
</comment>
<dbReference type="Proteomes" id="UP000694480">
    <property type="component" value="Unassembled WGS sequence"/>
</dbReference>
<dbReference type="EMBL" id="JADKYY010000002">
    <property type="protein sequence ID" value="MBF5026509.1"/>
    <property type="molecule type" value="Genomic_DNA"/>
</dbReference>
<proteinExistence type="predicted"/>
<accession>A0A930YUB1</accession>
<keyword evidence="2" id="KW-1185">Reference proteome</keyword>
<dbReference type="PROSITE" id="PS51257">
    <property type="entry name" value="PROKAR_LIPOPROTEIN"/>
    <property type="match status" value="1"/>
</dbReference>
<organism evidence="1 2">
    <name type="scientific">Planobacterium oryzisoli</name>
    <dbReference type="NCBI Taxonomy" id="2771435"/>
    <lineage>
        <taxon>Bacteria</taxon>
        <taxon>Pseudomonadati</taxon>
        <taxon>Bacteroidota</taxon>
        <taxon>Flavobacteriia</taxon>
        <taxon>Flavobacteriales</taxon>
        <taxon>Weeksellaceae</taxon>
        <taxon>Chryseobacterium group</taxon>
        <taxon>Chryseobacterium</taxon>
    </lineage>
</organism>
<dbReference type="AlphaFoldDB" id="A0A930YUB1"/>
<sequence length="196" mass="21787">MKQILKHLLPITLAGSILVSCNQVEQSVQEVVESTKSTVQQKVNDQIGKTIEGQISNILSAKDASLSELYPQLTTPEYQDVMGKHIALPTGKSYYYFNYPSSDHMELLNVLSEGREQNKAVVKKLEGSSVLSQLEVLGKWIPGNYIDVDSLKQRVQQGRLDFYQVKTTGSNSTLIFDKQSKSVLHIVNAASTSRVQ</sequence>
<name>A0A930YUB1_9FLAO</name>
<gene>
    <name evidence="1" type="ORF">IC612_01700</name>
</gene>